<evidence type="ECO:0000313" key="2">
    <source>
        <dbReference type="Proteomes" id="UP000527352"/>
    </source>
</evidence>
<accession>A0ABX1KMT0</accession>
<sequence>MFIDEELASTLDVSEKATFNIKTDEMFLALQLTGNGLCINSSIHQLETSIKQGQNKTYWVAIAPSGSMAILPSGFYK</sequence>
<dbReference type="Proteomes" id="UP000527352">
    <property type="component" value="Unassembled WGS sequence"/>
</dbReference>
<dbReference type="RefSeq" id="WP_168825316.1">
    <property type="nucleotide sequence ID" value="NZ_JABAEB010000006.1"/>
</dbReference>
<comment type="caution">
    <text evidence="1">The sequence shown here is derived from an EMBL/GenBank/DDBJ whole genome shotgun (WGS) entry which is preliminary data.</text>
</comment>
<organism evidence="1 2">
    <name type="scientific">Shewanella oncorhynchi</name>
    <dbReference type="NCBI Taxonomy" id="2726434"/>
    <lineage>
        <taxon>Bacteria</taxon>
        <taxon>Pseudomonadati</taxon>
        <taxon>Pseudomonadota</taxon>
        <taxon>Gammaproteobacteria</taxon>
        <taxon>Alteromonadales</taxon>
        <taxon>Shewanellaceae</taxon>
        <taxon>Shewanella</taxon>
    </lineage>
</organism>
<reference evidence="1 2" key="1">
    <citation type="submission" date="2020-04" db="EMBL/GenBank/DDBJ databases">
        <title>The first description of lens atrophy caused by putative novel Shewanella sp. that is a new emerging pathogen for cultured rainbow trout?</title>
        <authorList>
            <person name="Saticioglu I.B."/>
            <person name="Duman M."/>
            <person name="Altun S."/>
        </authorList>
    </citation>
    <scope>NUCLEOTIDE SEQUENCE [LARGE SCALE GENOMIC DNA]</scope>
    <source>
        <strain evidence="1 2">S-1</strain>
    </source>
</reference>
<proteinExistence type="predicted"/>
<dbReference type="EMBL" id="JABAEB010000006">
    <property type="protein sequence ID" value="NLQ23513.1"/>
    <property type="molecule type" value="Genomic_DNA"/>
</dbReference>
<name>A0ABX1KMT0_9GAMM</name>
<evidence type="ECO:0000313" key="1">
    <source>
        <dbReference type="EMBL" id="NLQ23513.1"/>
    </source>
</evidence>
<protein>
    <submittedName>
        <fullName evidence="1">Uncharacterized protein</fullName>
    </submittedName>
</protein>
<gene>
    <name evidence="1" type="ORF">HGO26_11610</name>
</gene>
<keyword evidence="2" id="KW-1185">Reference proteome</keyword>